<dbReference type="SUPFAM" id="SSF53218">
    <property type="entry name" value="Molybdenum cofactor biosynthesis proteins"/>
    <property type="match status" value="1"/>
</dbReference>
<dbReference type="CDD" id="cd00885">
    <property type="entry name" value="cinA"/>
    <property type="match status" value="1"/>
</dbReference>
<reference evidence="2 3" key="1">
    <citation type="submission" date="2016-11" db="EMBL/GenBank/DDBJ databases">
        <authorList>
            <person name="Jaros S."/>
            <person name="Januszkiewicz K."/>
            <person name="Wedrychowicz H."/>
        </authorList>
    </citation>
    <scope>NUCLEOTIDE SEQUENCE [LARGE SCALE GENOMIC DNA]</scope>
    <source>
        <strain evidence="2 3">DSM 17737</strain>
    </source>
</reference>
<dbReference type="InterPro" id="IPR036425">
    <property type="entry name" value="MoaB/Mog-like_dom_sf"/>
</dbReference>
<dbReference type="Pfam" id="PF00994">
    <property type="entry name" value="MoCF_biosynth"/>
    <property type="match status" value="1"/>
</dbReference>
<proteinExistence type="predicted"/>
<dbReference type="RefSeq" id="WP_074200417.1">
    <property type="nucleotide sequence ID" value="NZ_FSRE01000001.1"/>
</dbReference>
<name>A0A1N6DDR2_9GAMM</name>
<dbReference type="PANTHER" id="PTHR13939:SF0">
    <property type="entry name" value="NMN AMIDOHYDROLASE-LIKE PROTEIN YFAY"/>
    <property type="match status" value="1"/>
</dbReference>
<evidence type="ECO:0000313" key="3">
    <source>
        <dbReference type="Proteomes" id="UP000198461"/>
    </source>
</evidence>
<dbReference type="Gene3D" id="3.40.980.10">
    <property type="entry name" value="MoaB/Mog-like domain"/>
    <property type="match status" value="1"/>
</dbReference>
<dbReference type="InterPro" id="IPR050101">
    <property type="entry name" value="CinA"/>
</dbReference>
<sequence>MHKPNRKIGLIIIGDEILSGRRQDRHLANLATLLKPRGLKVDWVRIVGDDPALLTETLQETFQRPDIVFCHGGIGATPDDRTRQCAARALGVPLVRHPGAVAEIEAQFGEEAYPHRVEMADLPEGAELIPNPFNRVPGFSLLNLPGGGHHHFMPGFPQMAQPMTAWLLDHYYADLTQPVQVERVVRLLDTSESEWLDFMRAFEQRHPELRLFSLPRIEADGRRSIELGVEGLPAAAETGLREIIAEAVRRGIAHESV</sequence>
<dbReference type="STRING" id="364032.SAMN05443662_0066"/>
<gene>
    <name evidence="2" type="ORF">SAMN05443662_0066</name>
</gene>
<dbReference type="Proteomes" id="UP000198461">
    <property type="component" value="Unassembled WGS sequence"/>
</dbReference>
<dbReference type="SMART" id="SM00852">
    <property type="entry name" value="MoCF_biosynth"/>
    <property type="match status" value="1"/>
</dbReference>
<keyword evidence="3" id="KW-1185">Reference proteome</keyword>
<evidence type="ECO:0000259" key="1">
    <source>
        <dbReference type="SMART" id="SM00852"/>
    </source>
</evidence>
<dbReference type="PANTHER" id="PTHR13939">
    <property type="entry name" value="NICOTINAMIDE-NUCLEOTIDE AMIDOHYDROLASE PNCC"/>
    <property type="match status" value="1"/>
</dbReference>
<dbReference type="AlphaFoldDB" id="A0A1N6DDR2"/>
<dbReference type="EMBL" id="FSRE01000001">
    <property type="protein sequence ID" value="SIN68922.1"/>
    <property type="molecule type" value="Genomic_DNA"/>
</dbReference>
<accession>A0A1N6DDR2</accession>
<protein>
    <submittedName>
        <fullName evidence="2">Predicted nucleotide-utilizing enzyme</fullName>
    </submittedName>
</protein>
<feature type="domain" description="MoaB/Mog" evidence="1">
    <location>
        <begin position="9"/>
        <end position="175"/>
    </location>
</feature>
<dbReference type="InterPro" id="IPR001453">
    <property type="entry name" value="MoaB/Mog_dom"/>
</dbReference>
<dbReference type="OrthoDB" id="9801454at2"/>
<organism evidence="2 3">
    <name type="scientific">Sulfurivirga caldicuralii</name>
    <dbReference type="NCBI Taxonomy" id="364032"/>
    <lineage>
        <taxon>Bacteria</taxon>
        <taxon>Pseudomonadati</taxon>
        <taxon>Pseudomonadota</taxon>
        <taxon>Gammaproteobacteria</taxon>
        <taxon>Thiotrichales</taxon>
        <taxon>Piscirickettsiaceae</taxon>
        <taxon>Sulfurivirga</taxon>
    </lineage>
</organism>
<evidence type="ECO:0000313" key="2">
    <source>
        <dbReference type="EMBL" id="SIN68922.1"/>
    </source>
</evidence>